<dbReference type="InterPro" id="IPR027256">
    <property type="entry name" value="P-typ_ATPase_IB"/>
</dbReference>
<dbReference type="RefSeq" id="WP_076996867.1">
    <property type="nucleotide sequence ID" value="NZ_MSPR01000033.1"/>
</dbReference>
<feature type="transmembrane region" description="Helical" evidence="14">
    <location>
        <begin position="102"/>
        <end position="119"/>
    </location>
</feature>
<dbReference type="Gene3D" id="3.40.1110.10">
    <property type="entry name" value="Calcium-transporting ATPase, cytoplasmic domain N"/>
    <property type="match status" value="1"/>
</dbReference>
<comment type="similarity">
    <text evidence="2 14">Belongs to the cation transport ATPase (P-type) (TC 3.A.3) family. Type IB subfamily.</text>
</comment>
<evidence type="ECO:0000313" key="19">
    <source>
        <dbReference type="Proteomes" id="UP000188946"/>
    </source>
</evidence>
<dbReference type="InterPro" id="IPR018303">
    <property type="entry name" value="ATPase_P-typ_P_site"/>
</dbReference>
<comment type="subcellular location">
    <subcellularLocation>
        <location evidence="1">Cell membrane</location>
        <topology evidence="1">Multi-pass membrane protein</topology>
    </subcellularLocation>
</comment>
<keyword evidence="7" id="KW-0813">Transport</keyword>
<dbReference type="InterPro" id="IPR023299">
    <property type="entry name" value="ATPase_P-typ_cyto_dom_N"/>
</dbReference>
<evidence type="ECO:0000256" key="11">
    <source>
        <dbReference type="ARBA" id="ARBA00022989"/>
    </source>
</evidence>
<evidence type="ECO:0000259" key="15">
    <source>
        <dbReference type="Pfam" id="PF00122"/>
    </source>
</evidence>
<dbReference type="InterPro" id="IPR036412">
    <property type="entry name" value="HAD-like_sf"/>
</dbReference>
<dbReference type="EMBL" id="MSPT01000019">
    <property type="protein sequence ID" value="ONK26001.1"/>
    <property type="molecule type" value="Genomic_DNA"/>
</dbReference>
<reference evidence="18 19" key="1">
    <citation type="submission" date="2016-12" db="EMBL/GenBank/DDBJ databases">
        <authorList>
            <person name="Gulvik C.A."/>
        </authorList>
    </citation>
    <scope>NUCLEOTIDE SEQUENCE [LARGE SCALE GENOMIC DNA]</scope>
    <source>
        <strain evidence="16 19">12-5202</strain>
        <strain evidence="17 18">12-5291</strain>
    </source>
</reference>
<dbReference type="PROSITE" id="PS00154">
    <property type="entry name" value="ATPASE_E1_E2"/>
    <property type="match status" value="1"/>
</dbReference>
<keyword evidence="12" id="KW-0186">Copper</keyword>
<dbReference type="Gene3D" id="3.40.50.1000">
    <property type="entry name" value="HAD superfamily/HAD-like"/>
    <property type="match status" value="1"/>
</dbReference>
<dbReference type="GO" id="GO:0005886">
    <property type="term" value="C:plasma membrane"/>
    <property type="evidence" value="ECO:0007669"/>
    <property type="project" value="UniProtKB-SubCell"/>
</dbReference>
<gene>
    <name evidence="16" type="ORF">BVE84_10085</name>
    <name evidence="17" type="ORF">BVE86_08670</name>
</gene>
<feature type="domain" description="P-type ATPase A" evidence="15">
    <location>
        <begin position="133"/>
        <end position="234"/>
    </location>
</feature>
<keyword evidence="6 14" id="KW-0547">Nucleotide-binding</keyword>
<dbReference type="FunFam" id="2.70.150.10:FF:000020">
    <property type="entry name" value="Copper-exporting P-type ATPase A"/>
    <property type="match status" value="1"/>
</dbReference>
<proteinExistence type="inferred from homology"/>
<feature type="transmembrane region" description="Helical" evidence="14">
    <location>
        <begin position="24"/>
        <end position="44"/>
    </location>
</feature>
<dbReference type="InterPro" id="IPR023298">
    <property type="entry name" value="ATPase_P-typ_TM_dom_sf"/>
</dbReference>
<keyword evidence="4 14" id="KW-0812">Transmembrane</keyword>
<dbReference type="SFLD" id="SFLDF00027">
    <property type="entry name" value="p-type_atpase"/>
    <property type="match status" value="1"/>
</dbReference>
<keyword evidence="10" id="KW-1278">Translocase</keyword>
<dbReference type="InterPro" id="IPR023214">
    <property type="entry name" value="HAD_sf"/>
</dbReference>
<keyword evidence="19" id="KW-1185">Reference proteome</keyword>
<evidence type="ECO:0000256" key="4">
    <source>
        <dbReference type="ARBA" id="ARBA00022692"/>
    </source>
</evidence>
<accession>A0AB36JPR2</accession>
<dbReference type="Proteomes" id="UP000188946">
    <property type="component" value="Unassembled WGS sequence"/>
</dbReference>
<evidence type="ECO:0000256" key="14">
    <source>
        <dbReference type="RuleBase" id="RU362081"/>
    </source>
</evidence>
<evidence type="ECO:0000256" key="1">
    <source>
        <dbReference type="ARBA" id="ARBA00004651"/>
    </source>
</evidence>
<keyword evidence="3 14" id="KW-1003">Cell membrane</keyword>
<dbReference type="GO" id="GO:0016887">
    <property type="term" value="F:ATP hydrolysis activity"/>
    <property type="evidence" value="ECO:0007669"/>
    <property type="project" value="InterPro"/>
</dbReference>
<dbReference type="Pfam" id="PF00702">
    <property type="entry name" value="Hydrolase"/>
    <property type="match status" value="1"/>
</dbReference>
<dbReference type="InterPro" id="IPR059000">
    <property type="entry name" value="ATPase_P-type_domA"/>
</dbReference>
<evidence type="ECO:0000313" key="18">
    <source>
        <dbReference type="Proteomes" id="UP000188600"/>
    </source>
</evidence>
<dbReference type="InterPro" id="IPR008250">
    <property type="entry name" value="ATPase_P-typ_transduc_dom_A_sf"/>
</dbReference>
<dbReference type="Pfam" id="PF00122">
    <property type="entry name" value="E1-E2_ATPase"/>
    <property type="match status" value="1"/>
</dbReference>
<dbReference type="Proteomes" id="UP000188600">
    <property type="component" value="Unassembled WGS sequence"/>
</dbReference>
<sequence length="634" mass="69081">MTHSHHKLTQKKNIWSNLPFPTKMYFLGILLFILGLLLPVSLGVQQISSTLSMLIAGYHIMWEGIEDTIEKTKAKKWFTPNTHILMTLATIGAVLLGESTEAALLIFIFAGAHFLEEYVEGRSQREITKLLALNPTEARLIKDDGQIQVLPVDQLTIGDRIQVLNGGQVPTDGRIIEGTTSIDESTITGESIPREKTVGDDVFGSTINGSGVFIMEVTKDSSETVFSKILQLVEASQTNLSPTAARIRAFEPHYVNLVILIFLALILGGPTLLNWSWAETFQLGLTFMVSASPCALAVSAVPSTLAGISNLAKQGVLFKGGSFLSNLTDLKAVAFDKTGTLTEGKPKVVDFDFEQDSLDKGELLSLIVAMEKQSNHPLATAIVNHFSDYALSLKVPVENRPGEGLVASYRDKIYRIGKPSIFTAVAKKWQDMKEVEEKRGRTVVFVAVEDTVIGFLSIQDRPQETAIDAINYFKSTGVKTVMITGDGKLTGQAIGRELGIDQVAANIMPEQKAEIIKQLQERNGLTAMLGDGVNDAPALATADIGIAMGDGTDVAIEAADVVLMQNNLEKLVKAHQLSKRLKSNITQNILFSMVVVIFLIVITFWTNLSILASVAFHEGSTFLVLLNALRLLKE</sequence>
<dbReference type="PRINTS" id="PR00119">
    <property type="entry name" value="CATATPASE"/>
</dbReference>
<feature type="transmembrane region" description="Helical" evidence="14">
    <location>
        <begin position="589"/>
        <end position="608"/>
    </location>
</feature>
<dbReference type="PANTHER" id="PTHR43079:SF1">
    <property type="entry name" value="CADMIUM_ZINC-TRANSPORTING ATPASE HMA1, CHLOROPLASTIC-RELATED"/>
    <property type="match status" value="1"/>
</dbReference>
<evidence type="ECO:0000256" key="5">
    <source>
        <dbReference type="ARBA" id="ARBA00022723"/>
    </source>
</evidence>
<evidence type="ECO:0000313" key="17">
    <source>
        <dbReference type="EMBL" id="ONK26001.1"/>
    </source>
</evidence>
<keyword evidence="5 14" id="KW-0479">Metal-binding</keyword>
<evidence type="ECO:0000256" key="6">
    <source>
        <dbReference type="ARBA" id="ARBA00022741"/>
    </source>
</evidence>
<organism evidence="17 18">
    <name type="scientific">Streptococcus azizii</name>
    <dbReference type="NCBI Taxonomy" id="1579424"/>
    <lineage>
        <taxon>Bacteria</taxon>
        <taxon>Bacillati</taxon>
        <taxon>Bacillota</taxon>
        <taxon>Bacilli</taxon>
        <taxon>Lactobacillales</taxon>
        <taxon>Streptococcaceae</taxon>
        <taxon>Streptococcus</taxon>
    </lineage>
</organism>
<comment type="caution">
    <text evidence="17">The sequence shown here is derived from an EMBL/GenBank/DDBJ whole genome shotgun (WGS) entry which is preliminary data.</text>
</comment>
<name>A0AB36JPR2_9STRE</name>
<evidence type="ECO:0000256" key="8">
    <source>
        <dbReference type="ARBA" id="ARBA00022840"/>
    </source>
</evidence>
<feature type="transmembrane region" description="Helical" evidence="14">
    <location>
        <begin position="254"/>
        <end position="273"/>
    </location>
</feature>
<dbReference type="SFLD" id="SFLDG00002">
    <property type="entry name" value="C1.7:_P-type_atpase_like"/>
    <property type="match status" value="1"/>
</dbReference>
<dbReference type="GO" id="GO:0019829">
    <property type="term" value="F:ATPase-coupled monoatomic cation transmembrane transporter activity"/>
    <property type="evidence" value="ECO:0007669"/>
    <property type="project" value="InterPro"/>
</dbReference>
<dbReference type="Gene3D" id="2.70.150.10">
    <property type="entry name" value="Calcium-transporting ATPase, cytoplasmic transduction domain A"/>
    <property type="match status" value="1"/>
</dbReference>
<dbReference type="GO" id="GO:0046872">
    <property type="term" value="F:metal ion binding"/>
    <property type="evidence" value="ECO:0007669"/>
    <property type="project" value="UniProtKB-KW"/>
</dbReference>
<keyword evidence="11 14" id="KW-1133">Transmembrane helix</keyword>
<evidence type="ECO:0000256" key="10">
    <source>
        <dbReference type="ARBA" id="ARBA00022967"/>
    </source>
</evidence>
<dbReference type="NCBIfam" id="TIGR01525">
    <property type="entry name" value="ATPase-IB_hvy"/>
    <property type="match status" value="1"/>
</dbReference>
<dbReference type="SFLD" id="SFLDS00003">
    <property type="entry name" value="Haloacid_Dehalogenase"/>
    <property type="match status" value="1"/>
</dbReference>
<keyword evidence="8 14" id="KW-0067">ATP-binding</keyword>
<evidence type="ECO:0000256" key="12">
    <source>
        <dbReference type="ARBA" id="ARBA00023008"/>
    </source>
</evidence>
<dbReference type="InterPro" id="IPR001757">
    <property type="entry name" value="P_typ_ATPase"/>
</dbReference>
<protein>
    <submittedName>
        <fullName evidence="17">Metal-transporting ATPase</fullName>
    </submittedName>
</protein>
<evidence type="ECO:0000256" key="3">
    <source>
        <dbReference type="ARBA" id="ARBA00022475"/>
    </source>
</evidence>
<dbReference type="PROSITE" id="PS01229">
    <property type="entry name" value="COF_2"/>
    <property type="match status" value="1"/>
</dbReference>
<dbReference type="EMBL" id="MSPR01000033">
    <property type="protein sequence ID" value="ONK25583.1"/>
    <property type="molecule type" value="Genomic_DNA"/>
</dbReference>
<dbReference type="GO" id="GO:0005524">
    <property type="term" value="F:ATP binding"/>
    <property type="evidence" value="ECO:0007669"/>
    <property type="project" value="UniProtKB-UniRule"/>
</dbReference>
<dbReference type="PANTHER" id="PTHR43079">
    <property type="entry name" value="PROBABLE CADMIUM/ZINC-TRANSPORTING ATPASE HMA1"/>
    <property type="match status" value="1"/>
</dbReference>
<dbReference type="NCBIfam" id="TIGR01494">
    <property type="entry name" value="ATPase_P-type"/>
    <property type="match status" value="1"/>
</dbReference>
<dbReference type="AlphaFoldDB" id="A0AB36JPR2"/>
<dbReference type="SUPFAM" id="SSF81665">
    <property type="entry name" value="Calcium ATPase, transmembrane domain M"/>
    <property type="match status" value="1"/>
</dbReference>
<dbReference type="InterPro" id="IPR044492">
    <property type="entry name" value="P_typ_ATPase_HD_dom"/>
</dbReference>
<evidence type="ECO:0000313" key="16">
    <source>
        <dbReference type="EMBL" id="ONK25583.1"/>
    </source>
</evidence>
<dbReference type="InterPro" id="IPR051949">
    <property type="entry name" value="Cation_Transport_ATPase"/>
</dbReference>
<keyword evidence="13 14" id="KW-0472">Membrane</keyword>
<keyword evidence="7" id="KW-0187">Copper transport</keyword>
<evidence type="ECO:0000256" key="9">
    <source>
        <dbReference type="ARBA" id="ARBA00022842"/>
    </source>
</evidence>
<dbReference type="SUPFAM" id="SSF81653">
    <property type="entry name" value="Calcium ATPase, transduction domain A"/>
    <property type="match status" value="1"/>
</dbReference>
<evidence type="ECO:0000256" key="13">
    <source>
        <dbReference type="ARBA" id="ARBA00023136"/>
    </source>
</evidence>
<dbReference type="CDD" id="cd07551">
    <property type="entry name" value="P-type_ATPase_HM_ZosA_PfeT-like"/>
    <property type="match status" value="1"/>
</dbReference>
<dbReference type="SUPFAM" id="SSF56784">
    <property type="entry name" value="HAD-like"/>
    <property type="match status" value="1"/>
</dbReference>
<keyword evidence="9" id="KW-0460">Magnesium</keyword>
<evidence type="ECO:0000256" key="7">
    <source>
        <dbReference type="ARBA" id="ARBA00022796"/>
    </source>
</evidence>
<feature type="transmembrane region" description="Helical" evidence="14">
    <location>
        <begin position="285"/>
        <end position="308"/>
    </location>
</feature>
<dbReference type="GO" id="GO:0006825">
    <property type="term" value="P:copper ion transport"/>
    <property type="evidence" value="ECO:0007669"/>
    <property type="project" value="UniProtKB-KW"/>
</dbReference>
<evidence type="ECO:0000256" key="2">
    <source>
        <dbReference type="ARBA" id="ARBA00006024"/>
    </source>
</evidence>
<keyword evidence="7" id="KW-0406">Ion transport</keyword>